<evidence type="ECO:0000256" key="4">
    <source>
        <dbReference type="ARBA" id="ARBA00013081"/>
    </source>
</evidence>
<comment type="catalytic activity">
    <reaction evidence="12">
        <text>O-phospho-L-threonyl-[protein] + H2O = L-threonyl-[protein] + phosphate</text>
        <dbReference type="Rhea" id="RHEA:47004"/>
        <dbReference type="Rhea" id="RHEA-COMP:11060"/>
        <dbReference type="Rhea" id="RHEA-COMP:11605"/>
        <dbReference type="ChEBI" id="CHEBI:15377"/>
        <dbReference type="ChEBI" id="CHEBI:30013"/>
        <dbReference type="ChEBI" id="CHEBI:43474"/>
        <dbReference type="ChEBI" id="CHEBI:61977"/>
        <dbReference type="EC" id="3.1.3.16"/>
    </reaction>
</comment>
<dbReference type="Gene3D" id="3.60.40.10">
    <property type="entry name" value="PPM-type phosphatase domain"/>
    <property type="match status" value="1"/>
</dbReference>
<dbReference type="FunFam" id="3.60.40.10:FF:000025">
    <property type="entry name" value="Protein phosphatase 2C 16"/>
    <property type="match status" value="1"/>
</dbReference>
<dbReference type="PANTHER" id="PTHR47992">
    <property type="entry name" value="PROTEIN PHOSPHATASE"/>
    <property type="match status" value="1"/>
</dbReference>
<evidence type="ECO:0000256" key="8">
    <source>
        <dbReference type="ARBA" id="ARBA00022842"/>
    </source>
</evidence>
<evidence type="ECO:0000313" key="16">
    <source>
        <dbReference type="EMBL" id="MPA64009.1"/>
    </source>
</evidence>
<organism evidence="16">
    <name type="scientific">Davidia involucrata</name>
    <name type="common">Dove tree</name>
    <dbReference type="NCBI Taxonomy" id="16924"/>
    <lineage>
        <taxon>Eukaryota</taxon>
        <taxon>Viridiplantae</taxon>
        <taxon>Streptophyta</taxon>
        <taxon>Embryophyta</taxon>
        <taxon>Tracheophyta</taxon>
        <taxon>Spermatophyta</taxon>
        <taxon>Magnoliopsida</taxon>
        <taxon>eudicotyledons</taxon>
        <taxon>Gunneridae</taxon>
        <taxon>Pentapetalae</taxon>
        <taxon>asterids</taxon>
        <taxon>Cornales</taxon>
        <taxon>Nyssaceae</taxon>
        <taxon>Davidia</taxon>
    </lineage>
</organism>
<reference evidence="16" key="1">
    <citation type="submission" date="2019-08" db="EMBL/GenBank/DDBJ databases">
        <title>Reference gene set and small RNA set construction with multiple tissues from Davidia involucrata Baill.</title>
        <authorList>
            <person name="Yang H."/>
            <person name="Zhou C."/>
            <person name="Li G."/>
            <person name="Wang J."/>
            <person name="Gao P."/>
            <person name="Wang M."/>
            <person name="Wang R."/>
            <person name="Zhao Y."/>
        </authorList>
    </citation>
    <scope>NUCLEOTIDE SEQUENCE</scope>
    <source>
        <tissue evidence="16">Mixed with DoveR01_LX</tissue>
    </source>
</reference>
<dbReference type="PROSITE" id="PS01032">
    <property type="entry name" value="PPM_1"/>
    <property type="match status" value="1"/>
</dbReference>
<sequence length="558" mass="61257">MEEISPAIAVPFRLDSLIYDESVITTQMEITGLELIASTASLLSEPTATKRPFVSIANGNESYGINNPRSEVSLVTVSALEEIKKGRHNSSKMVSENGSSWISYDTPDQECREDDLMSLGNLCSQSVVSDTRTLCREEYIALKTNSKTNSPTTMDIGKNIGNFQTIDKSNLRESIIESEPVRDLITVPMNNEAEDINEFDQKLSVAVLEVPQETKISGTSSQSVFEFGCVPLWGLTSICGRRQEMEDAVVALPSFMRIPAQMLMGDQVSNGMSQNFSHISAHFFGVYDGHGGCQVANYCRDRIHLGLAEEIEIAKEDSHNGSVGDNWQEQWEKAFLSCFLKVDAEVRGVRKGNGGVADTSEGSLKPVAPDAVGSTAVVAIICPTHIIVANCGDSRAVLCRGKVPVPLSVDHKPNREDERARIEVAGGKVIQWDGFRVSGVLAMSRSIGDRYLEPYVIPDPEMMFVPRAKEDECLILASDGLWDVMKNDEVCDVARRRILLWHKRNGASLPAERGEGVDPAAQDAADYLSRLALQRGSNDNISVIVVDLKGHRKFKKKT</sequence>
<evidence type="ECO:0000256" key="11">
    <source>
        <dbReference type="ARBA" id="ARBA00047761"/>
    </source>
</evidence>
<dbReference type="InterPro" id="IPR001932">
    <property type="entry name" value="PPM-type_phosphatase-like_dom"/>
</dbReference>
<evidence type="ECO:0000256" key="5">
    <source>
        <dbReference type="ARBA" id="ARBA00022682"/>
    </source>
</evidence>
<keyword evidence="6" id="KW-0479">Metal-binding</keyword>
<comment type="cofactor">
    <cofactor evidence="1">
        <name>Mn(2+)</name>
        <dbReference type="ChEBI" id="CHEBI:29035"/>
    </cofactor>
</comment>
<dbReference type="EC" id="3.1.3.16" evidence="4"/>
<dbReference type="Pfam" id="PF00481">
    <property type="entry name" value="PP2C"/>
    <property type="match status" value="1"/>
</dbReference>
<evidence type="ECO:0000256" key="3">
    <source>
        <dbReference type="ARBA" id="ARBA00006702"/>
    </source>
</evidence>
<dbReference type="InterPro" id="IPR015655">
    <property type="entry name" value="PP2C"/>
</dbReference>
<protein>
    <recommendedName>
        <fullName evidence="4">protein-serine/threonine phosphatase</fullName>
        <ecNumber evidence="4">3.1.3.16</ecNumber>
    </recommendedName>
</protein>
<gene>
    <name evidence="15" type="ORF">Din_033449</name>
    <name evidence="16" type="ORF">Din_033450</name>
</gene>
<feature type="domain" description="PPM-type phosphatase" evidence="14">
    <location>
        <begin position="232"/>
        <end position="548"/>
    </location>
</feature>
<evidence type="ECO:0000259" key="14">
    <source>
        <dbReference type="PROSITE" id="PS51746"/>
    </source>
</evidence>
<evidence type="ECO:0000256" key="9">
    <source>
        <dbReference type="ARBA" id="ARBA00022912"/>
    </source>
</evidence>
<dbReference type="GO" id="GO:0046872">
    <property type="term" value="F:metal ion binding"/>
    <property type="evidence" value="ECO:0007669"/>
    <property type="project" value="UniProtKB-KW"/>
</dbReference>
<dbReference type="EMBL" id="GHES01033450">
    <property type="protein sequence ID" value="MPA64009.1"/>
    <property type="molecule type" value="Transcribed_RNA"/>
</dbReference>
<evidence type="ECO:0000256" key="12">
    <source>
        <dbReference type="ARBA" id="ARBA00048336"/>
    </source>
</evidence>
<evidence type="ECO:0000256" key="2">
    <source>
        <dbReference type="ARBA" id="ARBA00001946"/>
    </source>
</evidence>
<keyword evidence="5" id="KW-0938">Abscisic acid signaling pathway</keyword>
<dbReference type="SUPFAM" id="SSF81606">
    <property type="entry name" value="PP2C-like"/>
    <property type="match status" value="1"/>
</dbReference>
<keyword evidence="10" id="KW-0464">Manganese</keyword>
<accession>A0A5B7B5D3</accession>
<comment type="similarity">
    <text evidence="3 13">Belongs to the PP2C family.</text>
</comment>
<comment type="catalytic activity">
    <reaction evidence="11">
        <text>O-phospho-L-seryl-[protein] + H2O = L-seryl-[protein] + phosphate</text>
        <dbReference type="Rhea" id="RHEA:20629"/>
        <dbReference type="Rhea" id="RHEA-COMP:9863"/>
        <dbReference type="Rhea" id="RHEA-COMP:11604"/>
        <dbReference type="ChEBI" id="CHEBI:15377"/>
        <dbReference type="ChEBI" id="CHEBI:29999"/>
        <dbReference type="ChEBI" id="CHEBI:43474"/>
        <dbReference type="ChEBI" id="CHEBI:83421"/>
        <dbReference type="EC" id="3.1.3.16"/>
    </reaction>
</comment>
<name>A0A5B7B5D3_DAVIN</name>
<evidence type="ECO:0000256" key="6">
    <source>
        <dbReference type="ARBA" id="ARBA00022723"/>
    </source>
</evidence>
<dbReference type="GO" id="GO:0009738">
    <property type="term" value="P:abscisic acid-activated signaling pathway"/>
    <property type="evidence" value="ECO:0007669"/>
    <property type="project" value="UniProtKB-KW"/>
</dbReference>
<keyword evidence="8" id="KW-0460">Magnesium</keyword>
<evidence type="ECO:0000256" key="10">
    <source>
        <dbReference type="ARBA" id="ARBA00023211"/>
    </source>
</evidence>
<dbReference type="GO" id="GO:0004722">
    <property type="term" value="F:protein serine/threonine phosphatase activity"/>
    <property type="evidence" value="ECO:0007669"/>
    <property type="project" value="UniProtKB-EC"/>
</dbReference>
<dbReference type="PROSITE" id="PS51746">
    <property type="entry name" value="PPM_2"/>
    <property type="match status" value="1"/>
</dbReference>
<evidence type="ECO:0000256" key="7">
    <source>
        <dbReference type="ARBA" id="ARBA00022801"/>
    </source>
</evidence>
<evidence type="ECO:0000313" key="15">
    <source>
        <dbReference type="EMBL" id="MPA64008.1"/>
    </source>
</evidence>
<dbReference type="SMART" id="SM00332">
    <property type="entry name" value="PP2Cc"/>
    <property type="match status" value="1"/>
</dbReference>
<keyword evidence="7 13" id="KW-0378">Hydrolase</keyword>
<dbReference type="AlphaFoldDB" id="A0A5B7B5D3"/>
<dbReference type="InterPro" id="IPR036457">
    <property type="entry name" value="PPM-type-like_dom_sf"/>
</dbReference>
<dbReference type="CDD" id="cd00143">
    <property type="entry name" value="PP2Cc"/>
    <property type="match status" value="1"/>
</dbReference>
<comment type="cofactor">
    <cofactor evidence="2">
        <name>Mg(2+)</name>
        <dbReference type="ChEBI" id="CHEBI:18420"/>
    </cofactor>
</comment>
<dbReference type="EMBL" id="GHES01033449">
    <property type="protein sequence ID" value="MPA64008.1"/>
    <property type="molecule type" value="Transcribed_RNA"/>
</dbReference>
<proteinExistence type="inferred from homology"/>
<evidence type="ECO:0000256" key="1">
    <source>
        <dbReference type="ARBA" id="ARBA00001936"/>
    </source>
</evidence>
<keyword evidence="9 13" id="KW-0904">Protein phosphatase</keyword>
<dbReference type="InterPro" id="IPR000222">
    <property type="entry name" value="PP2C_BS"/>
</dbReference>
<evidence type="ECO:0000256" key="13">
    <source>
        <dbReference type="RuleBase" id="RU003465"/>
    </source>
</evidence>